<dbReference type="AlphaFoldDB" id="A0AAX3X9D9"/>
<comment type="similarity">
    <text evidence="1">Belongs to the DnaB/DnaD family.</text>
</comment>
<feature type="domain" description="DnaB/C C-terminal" evidence="3">
    <location>
        <begin position="158"/>
        <end position="233"/>
    </location>
</feature>
<dbReference type="SUPFAM" id="SSF158499">
    <property type="entry name" value="DnaD domain-like"/>
    <property type="match status" value="1"/>
</dbReference>
<dbReference type="Gene3D" id="1.10.10.630">
    <property type="entry name" value="DnaD domain-like"/>
    <property type="match status" value="1"/>
</dbReference>
<dbReference type="EMBL" id="CP123971">
    <property type="protein sequence ID" value="WII29017.1"/>
    <property type="molecule type" value="Genomic_DNA"/>
</dbReference>
<dbReference type="PANTHER" id="PTHR37293:SF5">
    <property type="entry name" value="DNA REPLICATION PROTEIN"/>
    <property type="match status" value="1"/>
</dbReference>
<accession>A0AAX3X9D9</accession>
<feature type="compositionally biased region" description="Basic and acidic residues" evidence="2">
    <location>
        <begin position="258"/>
        <end position="267"/>
    </location>
</feature>
<reference evidence="4" key="1">
    <citation type="submission" date="2023-04" db="EMBL/GenBank/DDBJ databases">
        <title>Four porcine-derived lactic acid bacteria strains analyses and their evaluation as potential probiotics based on genomics.</title>
        <authorList>
            <person name="Niu D."/>
        </authorList>
    </citation>
    <scope>NUCLEOTIDE SEQUENCE</scope>
    <source>
        <strain evidence="4">ZSA5</strain>
    </source>
</reference>
<dbReference type="Pfam" id="PF07261">
    <property type="entry name" value="DnaB_2"/>
    <property type="match status" value="1"/>
</dbReference>
<evidence type="ECO:0000313" key="5">
    <source>
        <dbReference type="Proteomes" id="UP001231316"/>
    </source>
</evidence>
<protein>
    <submittedName>
        <fullName evidence="4">DnaD domain protein</fullName>
    </submittedName>
</protein>
<dbReference type="PANTHER" id="PTHR37293">
    <property type="entry name" value="PHAGE REPLICATION PROTEIN-RELATED"/>
    <property type="match status" value="1"/>
</dbReference>
<dbReference type="RefSeq" id="WP_284650469.1">
    <property type="nucleotide sequence ID" value="NZ_CP123971.1"/>
</dbReference>
<evidence type="ECO:0000256" key="2">
    <source>
        <dbReference type="SAM" id="MobiDB-lite"/>
    </source>
</evidence>
<dbReference type="InterPro" id="IPR034829">
    <property type="entry name" value="DnaD-like_sf"/>
</dbReference>
<organism evidence="4 5">
    <name type="scientific">Ligilactobacillus salivarius</name>
    <dbReference type="NCBI Taxonomy" id="1624"/>
    <lineage>
        <taxon>Bacteria</taxon>
        <taxon>Bacillati</taxon>
        <taxon>Bacillota</taxon>
        <taxon>Bacilli</taxon>
        <taxon>Lactobacillales</taxon>
        <taxon>Lactobacillaceae</taxon>
        <taxon>Ligilactobacillus</taxon>
    </lineage>
</organism>
<sequence length="276" mass="32699">MSNLLLDDKPLVIQPKLAELLGDLDEAVILQQIHYWLEKRLNIKDGYSWVYNSMVEWNKQFPWLSLKTLKRKFKSLEDEGLLITGNYNKAKFDRTKWYRIDYDAFSNLGNALGQNDLTNVSNCPNAKGQNDTTNTIEYTENNNIDTTTTDITEIKIIYEFWKSNIGSLSPYLCREIQTIYNDWKEVSKQPKEMILESIKMAIEKDIKNINYIKTILKRWYNNRIYSLKDLEKDQEQFEKNKQRKSSKNKKKSMFIDARTQDHSKSTEEAWEAFWNG</sequence>
<evidence type="ECO:0000256" key="1">
    <source>
        <dbReference type="ARBA" id="ARBA00093462"/>
    </source>
</evidence>
<dbReference type="InterPro" id="IPR006343">
    <property type="entry name" value="DnaB/C_C"/>
</dbReference>
<dbReference type="Proteomes" id="UP001231316">
    <property type="component" value="Chromosome"/>
</dbReference>
<proteinExistence type="inferred from homology"/>
<evidence type="ECO:0000313" key="4">
    <source>
        <dbReference type="EMBL" id="WII29017.1"/>
    </source>
</evidence>
<dbReference type="NCBIfam" id="TIGR01446">
    <property type="entry name" value="DnaD_dom"/>
    <property type="match status" value="1"/>
</dbReference>
<dbReference type="InterPro" id="IPR053162">
    <property type="entry name" value="DnaD"/>
</dbReference>
<evidence type="ECO:0000259" key="3">
    <source>
        <dbReference type="Pfam" id="PF07261"/>
    </source>
</evidence>
<feature type="region of interest" description="Disordered" evidence="2">
    <location>
        <begin position="236"/>
        <end position="276"/>
    </location>
</feature>
<feature type="compositionally biased region" description="Basic residues" evidence="2">
    <location>
        <begin position="241"/>
        <end position="252"/>
    </location>
</feature>
<gene>
    <name evidence="4" type="ORF">QFE45_02660</name>
</gene>
<name>A0AAX3X9D9_9LACO</name>